<accession>A0ABR8QC17</accession>
<comment type="caution">
    <text evidence="3">The sequence shown here is derived from an EMBL/GenBank/DDBJ whole genome shotgun (WGS) entry which is preliminary data.</text>
</comment>
<feature type="compositionally biased region" description="Low complexity" evidence="1">
    <location>
        <begin position="103"/>
        <end position="116"/>
    </location>
</feature>
<feature type="chain" id="PRO_5045833216" description="Gram-positive cocci surface proteins LPxTG domain-containing protein" evidence="2">
    <location>
        <begin position="25"/>
        <end position="268"/>
    </location>
</feature>
<evidence type="ECO:0008006" key="5">
    <source>
        <dbReference type="Google" id="ProtNLM"/>
    </source>
</evidence>
<name>A0ABR8QC17_9CELL</name>
<feature type="compositionally biased region" description="Low complexity" evidence="1">
    <location>
        <begin position="30"/>
        <end position="49"/>
    </location>
</feature>
<sequence length="268" mass="26243">MTSPRPHAHFRLLVTLAVAGVVVAAGGAPATAVPTGSPSAPGPDAGPVATPLDGTATEPDVTGVVPTDVASPTQAAGPDAAAAEDVPTEAPSPTDVTSPAPTPTEDVPTDEPSPTDAPGTPAPQPPRIIGWGPESGPTAGGTFIDFFMDGYSPERATMEMCGTRLTPTGPPRLLIGHGIWTFVTPPCAPGEATITFTNAGGTQSRTFLYVGPAGGVGASGDGGEPGTTAARLATTGGSGPSALVAALALLTLGAGMVETARRARARAS</sequence>
<organism evidence="3 4">
    <name type="scientific">Cellulomonas avistercoris</name>
    <dbReference type="NCBI Taxonomy" id="2762242"/>
    <lineage>
        <taxon>Bacteria</taxon>
        <taxon>Bacillati</taxon>
        <taxon>Actinomycetota</taxon>
        <taxon>Actinomycetes</taxon>
        <taxon>Micrococcales</taxon>
        <taxon>Cellulomonadaceae</taxon>
        <taxon>Cellulomonas</taxon>
    </lineage>
</organism>
<evidence type="ECO:0000313" key="4">
    <source>
        <dbReference type="Proteomes" id="UP000604241"/>
    </source>
</evidence>
<protein>
    <recommendedName>
        <fullName evidence="5">Gram-positive cocci surface proteins LPxTG domain-containing protein</fullName>
    </recommendedName>
</protein>
<keyword evidence="2" id="KW-0732">Signal</keyword>
<keyword evidence="4" id="KW-1185">Reference proteome</keyword>
<evidence type="ECO:0000313" key="3">
    <source>
        <dbReference type="EMBL" id="MBD7917829.1"/>
    </source>
</evidence>
<dbReference type="EMBL" id="JACSQV010000004">
    <property type="protein sequence ID" value="MBD7917829.1"/>
    <property type="molecule type" value="Genomic_DNA"/>
</dbReference>
<feature type="region of interest" description="Disordered" evidence="1">
    <location>
        <begin position="30"/>
        <end position="140"/>
    </location>
</feature>
<dbReference type="RefSeq" id="WP_191781418.1">
    <property type="nucleotide sequence ID" value="NZ_JACSQV010000004.1"/>
</dbReference>
<evidence type="ECO:0000256" key="2">
    <source>
        <dbReference type="SAM" id="SignalP"/>
    </source>
</evidence>
<gene>
    <name evidence="3" type="ORF">H9657_05995</name>
</gene>
<feature type="signal peptide" evidence="2">
    <location>
        <begin position="1"/>
        <end position="24"/>
    </location>
</feature>
<proteinExistence type="predicted"/>
<reference evidence="3 4" key="1">
    <citation type="submission" date="2020-08" db="EMBL/GenBank/DDBJ databases">
        <title>A Genomic Blueprint of the Chicken Gut Microbiome.</title>
        <authorList>
            <person name="Gilroy R."/>
            <person name="Ravi A."/>
            <person name="Getino M."/>
            <person name="Pursley I."/>
            <person name="Horton D.L."/>
            <person name="Alikhan N.-F."/>
            <person name="Baker D."/>
            <person name="Gharbi K."/>
            <person name="Hall N."/>
            <person name="Watson M."/>
            <person name="Adriaenssens E.M."/>
            <person name="Foster-Nyarko E."/>
            <person name="Jarju S."/>
            <person name="Secka A."/>
            <person name="Antonio M."/>
            <person name="Oren A."/>
            <person name="Chaudhuri R."/>
            <person name="La Ragione R.M."/>
            <person name="Hildebrand F."/>
            <person name="Pallen M.J."/>
        </authorList>
    </citation>
    <scope>NUCLEOTIDE SEQUENCE [LARGE SCALE GENOMIC DNA]</scope>
    <source>
        <strain evidence="3 4">Sa3CUA2</strain>
    </source>
</reference>
<evidence type="ECO:0000256" key="1">
    <source>
        <dbReference type="SAM" id="MobiDB-lite"/>
    </source>
</evidence>
<feature type="compositionally biased region" description="Low complexity" evidence="1">
    <location>
        <begin position="70"/>
        <end position="83"/>
    </location>
</feature>
<dbReference type="Proteomes" id="UP000604241">
    <property type="component" value="Unassembled WGS sequence"/>
</dbReference>